<protein>
    <submittedName>
        <fullName evidence="2">MYND-type domain-containing protein</fullName>
    </submittedName>
</protein>
<sequence length="637" mass="73841">MSKELMHPESIDFYPFAYALFNENLTKHCWYCLVEKDNVNTLSRCSGCHTAWFCNSECSRLGWKDHISECKALKTSDSDQIPDIEIRLLGRIVTRYKFIKQGKDVKFEDFYFNRTSKRSIMEIWHHTAEIKNDHRAMAKFNAIYEKLAKFYGQKAMIPKEEVFELHCRDFINRHAISDKAYLNEIGKGLYLDLCEYDHSCRPNAIYVYKGFVATLRALNGKTNLLDTTNTHYCYIDMLVCKQQRKKLLKDTWYFNCQCERCLDDTEHLLTSMLCPNCIVNNDKKVPVQLWGSEQKEEIVCKECSEVVGKGPVMEALKAMRFIDDVLERREVELMSKKMAAEFLEGLLARYARLLPTINIYYAKIVQSLISYTELSDIAKLLDLHRMAEATVRLCVPENHPARCCLLKDMGYFYHKLQNFPMAIKYYREALDGLTFSMTSSHSMTRDVKRLLIETEIAAIRIAEAKNADIEKENVATNKLKQVNDKPISNEVINNEANCEIVDVTRDEVSKVNLEKEKKPTDVVETKETVFVKDDTPSTVNDDEFPLMDMIPENLKGPKKVLKTQDSLTAMMSELTNNNTLVEDTDDEFPLLDLIPPEQRQHIPEPIPVEMQDELYKMHREEIDDMPGLVGDEEKQGQ</sequence>
<evidence type="ECO:0000313" key="2">
    <source>
        <dbReference type="WBParaSite" id="RSKR_0000176200.1"/>
    </source>
</evidence>
<evidence type="ECO:0000313" key="1">
    <source>
        <dbReference type="Proteomes" id="UP000095286"/>
    </source>
</evidence>
<organism evidence="1 2">
    <name type="scientific">Rhabditophanes sp. KR3021</name>
    <dbReference type="NCBI Taxonomy" id="114890"/>
    <lineage>
        <taxon>Eukaryota</taxon>
        <taxon>Metazoa</taxon>
        <taxon>Ecdysozoa</taxon>
        <taxon>Nematoda</taxon>
        <taxon>Chromadorea</taxon>
        <taxon>Rhabditida</taxon>
        <taxon>Tylenchina</taxon>
        <taxon>Panagrolaimomorpha</taxon>
        <taxon>Strongyloidoidea</taxon>
        <taxon>Alloionematidae</taxon>
        <taxon>Rhabditophanes</taxon>
    </lineage>
</organism>
<reference evidence="2" key="1">
    <citation type="submission" date="2016-11" db="UniProtKB">
        <authorList>
            <consortium name="WormBaseParasite"/>
        </authorList>
    </citation>
    <scope>IDENTIFICATION</scope>
    <source>
        <strain evidence="2">KR3021</strain>
    </source>
</reference>
<dbReference type="Proteomes" id="UP000095286">
    <property type="component" value="Unplaced"/>
</dbReference>
<accession>A0AC35TKF2</accession>
<proteinExistence type="predicted"/>
<dbReference type="WBParaSite" id="RSKR_0000176200.1">
    <property type="protein sequence ID" value="RSKR_0000176200.1"/>
    <property type="gene ID" value="RSKR_0000176200"/>
</dbReference>
<name>A0AC35TKF2_9BILA</name>